<dbReference type="InterPro" id="IPR051406">
    <property type="entry name" value="PLD_domain"/>
</dbReference>
<sequence length="175" mass="19255">MLTQIRAAKPGDTNRIAEYAFTLHVFSDALAERKRSGVHVYVLVDLTWCRSHTQALEVIEDLEAADIEVKHLGSQCMHFKLMIIGHVFASGGSTNLSFAAFHKNADYVVDVEGRSEGVASAKVLFKEEYNCEHARLAQAHEVAEALANLAAKNAALEAEKAAGKKRKRSNIFDSQ</sequence>
<evidence type="ECO:0000256" key="1">
    <source>
        <dbReference type="ARBA" id="ARBA00022801"/>
    </source>
</evidence>
<evidence type="ECO:0000256" key="4">
    <source>
        <dbReference type="ARBA" id="ARBA00038012"/>
    </source>
</evidence>
<evidence type="ECO:0000256" key="6">
    <source>
        <dbReference type="SAM" id="Coils"/>
    </source>
</evidence>
<reference evidence="8" key="1">
    <citation type="submission" date="2021-02" db="EMBL/GenBank/DDBJ databases">
        <authorList>
            <person name="Palmer J.M."/>
        </authorList>
    </citation>
    <scope>NUCLEOTIDE SEQUENCE</scope>
    <source>
        <strain evidence="8">SCRP23</strain>
    </source>
</reference>
<evidence type="ECO:0000256" key="3">
    <source>
        <dbReference type="ARBA" id="ARBA00023098"/>
    </source>
</evidence>
<evidence type="ECO:0000256" key="5">
    <source>
        <dbReference type="ARBA" id="ARBA00040549"/>
    </source>
</evidence>
<dbReference type="GO" id="GO:0016891">
    <property type="term" value="F:RNA endonuclease activity producing 5'-phosphomonoesters, hydrolytic mechanism"/>
    <property type="evidence" value="ECO:0007669"/>
    <property type="project" value="TreeGrafter"/>
</dbReference>
<feature type="domain" description="Phospholipase D-like" evidence="7">
    <location>
        <begin position="2"/>
        <end position="114"/>
    </location>
</feature>
<comment type="similarity">
    <text evidence="4">Belongs to the phospholipase D family. MitoPLD/Zucchini subfamily.</text>
</comment>
<keyword evidence="3" id="KW-0443">Lipid metabolism</keyword>
<proteinExistence type="inferred from homology"/>
<name>A0A8T1W495_9STRA</name>
<evidence type="ECO:0000313" key="8">
    <source>
        <dbReference type="EMBL" id="KAG7386933.1"/>
    </source>
</evidence>
<evidence type="ECO:0000313" key="9">
    <source>
        <dbReference type="Proteomes" id="UP000693981"/>
    </source>
</evidence>
<gene>
    <name evidence="8" type="ORF">PHYBOEH_008443</name>
</gene>
<evidence type="ECO:0000259" key="7">
    <source>
        <dbReference type="Pfam" id="PF13091"/>
    </source>
</evidence>
<keyword evidence="6" id="KW-0175">Coiled coil</keyword>
<keyword evidence="9" id="KW-1185">Reference proteome</keyword>
<organism evidence="8 9">
    <name type="scientific">Phytophthora boehmeriae</name>
    <dbReference type="NCBI Taxonomy" id="109152"/>
    <lineage>
        <taxon>Eukaryota</taxon>
        <taxon>Sar</taxon>
        <taxon>Stramenopiles</taxon>
        <taxon>Oomycota</taxon>
        <taxon>Peronosporomycetes</taxon>
        <taxon>Peronosporales</taxon>
        <taxon>Peronosporaceae</taxon>
        <taxon>Phytophthora</taxon>
    </lineage>
</organism>
<feature type="coiled-coil region" evidence="6">
    <location>
        <begin position="139"/>
        <end position="166"/>
    </location>
</feature>
<dbReference type="InterPro" id="IPR025202">
    <property type="entry name" value="PLD-like_dom"/>
</dbReference>
<keyword evidence="1" id="KW-0378">Hydrolase</keyword>
<evidence type="ECO:0000256" key="2">
    <source>
        <dbReference type="ARBA" id="ARBA00022963"/>
    </source>
</evidence>
<dbReference type="OrthoDB" id="106655at2759"/>
<keyword evidence="2" id="KW-0442">Lipid degradation</keyword>
<dbReference type="Proteomes" id="UP000693981">
    <property type="component" value="Unassembled WGS sequence"/>
</dbReference>
<protein>
    <recommendedName>
        <fullName evidence="5">Mitochondrial cardiolipin hydrolase</fullName>
    </recommendedName>
</protein>
<comment type="caution">
    <text evidence="8">The sequence shown here is derived from an EMBL/GenBank/DDBJ whole genome shotgun (WGS) entry which is preliminary data.</text>
</comment>
<dbReference type="PANTHER" id="PTHR43856">
    <property type="entry name" value="CARDIOLIPIN HYDROLASE"/>
    <property type="match status" value="1"/>
</dbReference>
<dbReference type="EMBL" id="JAGDFL010000495">
    <property type="protein sequence ID" value="KAG7386933.1"/>
    <property type="molecule type" value="Genomic_DNA"/>
</dbReference>
<dbReference type="PANTHER" id="PTHR43856:SF1">
    <property type="entry name" value="MITOCHONDRIAL CARDIOLIPIN HYDROLASE"/>
    <property type="match status" value="1"/>
</dbReference>
<accession>A0A8T1W495</accession>
<dbReference type="AlphaFoldDB" id="A0A8T1W495"/>
<dbReference type="GO" id="GO:0016042">
    <property type="term" value="P:lipid catabolic process"/>
    <property type="evidence" value="ECO:0007669"/>
    <property type="project" value="UniProtKB-KW"/>
</dbReference>
<dbReference type="Pfam" id="PF13091">
    <property type="entry name" value="PLDc_2"/>
    <property type="match status" value="1"/>
</dbReference>